<protein>
    <recommendedName>
        <fullName evidence="3">non-specific serine/threonine protein kinase</fullName>
        <ecNumber evidence="3">2.7.11.1</ecNumber>
    </recommendedName>
</protein>
<keyword evidence="7" id="KW-0479">Metal-binding</keyword>
<evidence type="ECO:0000256" key="7">
    <source>
        <dbReference type="ARBA" id="ARBA00022723"/>
    </source>
</evidence>
<evidence type="ECO:0000256" key="1">
    <source>
        <dbReference type="ARBA" id="ARBA00001946"/>
    </source>
</evidence>
<dbReference type="InterPro" id="IPR011047">
    <property type="entry name" value="Quinoprotein_ADH-like_sf"/>
</dbReference>
<dbReference type="SUPFAM" id="SSF50998">
    <property type="entry name" value="Quinoprotein alcohol dehydrogenase-like"/>
    <property type="match status" value="1"/>
</dbReference>
<dbReference type="GO" id="GO:0005524">
    <property type="term" value="F:ATP binding"/>
    <property type="evidence" value="ECO:0007669"/>
    <property type="project" value="UniProtKB-KW"/>
</dbReference>
<organism evidence="23 24">
    <name type="scientific">Malassezia cuniculi</name>
    <dbReference type="NCBI Taxonomy" id="948313"/>
    <lineage>
        <taxon>Eukaryota</taxon>
        <taxon>Fungi</taxon>
        <taxon>Dikarya</taxon>
        <taxon>Basidiomycota</taxon>
        <taxon>Ustilaginomycotina</taxon>
        <taxon>Malasseziomycetes</taxon>
        <taxon>Malasseziales</taxon>
        <taxon>Malasseziaceae</taxon>
        <taxon>Malassezia</taxon>
    </lineage>
</organism>
<dbReference type="EMBL" id="CP119877">
    <property type="protein sequence ID" value="WFD33319.1"/>
    <property type="molecule type" value="Genomic_DNA"/>
</dbReference>
<evidence type="ECO:0000256" key="4">
    <source>
        <dbReference type="ARBA" id="ARBA00022527"/>
    </source>
</evidence>
<dbReference type="CDD" id="cd13982">
    <property type="entry name" value="STKc_IRE1"/>
    <property type="match status" value="1"/>
</dbReference>
<dbReference type="PROSITE" id="PS51392">
    <property type="entry name" value="KEN"/>
    <property type="match status" value="1"/>
</dbReference>
<dbReference type="EC" id="2.7.11.1" evidence="3"/>
<dbReference type="InterPro" id="IPR011009">
    <property type="entry name" value="Kinase-like_dom_sf"/>
</dbReference>
<feature type="compositionally biased region" description="Acidic residues" evidence="19">
    <location>
        <begin position="527"/>
        <end position="538"/>
    </location>
</feature>
<dbReference type="PROSITE" id="PS51257">
    <property type="entry name" value="PROKAR_LIPOPROTEIN"/>
    <property type="match status" value="1"/>
</dbReference>
<comment type="catalytic activity">
    <reaction evidence="17">
        <text>L-threonyl-[protein] + ATP = O-phospho-L-threonyl-[protein] + ADP + H(+)</text>
        <dbReference type="Rhea" id="RHEA:46608"/>
        <dbReference type="Rhea" id="RHEA-COMP:11060"/>
        <dbReference type="Rhea" id="RHEA-COMP:11605"/>
        <dbReference type="ChEBI" id="CHEBI:15378"/>
        <dbReference type="ChEBI" id="CHEBI:30013"/>
        <dbReference type="ChEBI" id="CHEBI:30616"/>
        <dbReference type="ChEBI" id="CHEBI:61977"/>
        <dbReference type="ChEBI" id="CHEBI:456216"/>
        <dbReference type="EC" id="2.7.11.1"/>
    </reaction>
    <physiologicalReaction direction="left-to-right" evidence="17">
        <dbReference type="Rhea" id="RHEA:46609"/>
    </physiologicalReaction>
</comment>
<dbReference type="GO" id="GO:0046872">
    <property type="term" value="F:metal ion binding"/>
    <property type="evidence" value="ECO:0007669"/>
    <property type="project" value="UniProtKB-KW"/>
</dbReference>
<dbReference type="GO" id="GO:0051082">
    <property type="term" value="F:unfolded protein binding"/>
    <property type="evidence" value="ECO:0007669"/>
    <property type="project" value="TreeGrafter"/>
</dbReference>
<evidence type="ECO:0000313" key="23">
    <source>
        <dbReference type="EMBL" id="WFD33319.1"/>
    </source>
</evidence>
<keyword evidence="8 20" id="KW-0732">Signal</keyword>
<dbReference type="InterPro" id="IPR008271">
    <property type="entry name" value="Ser/Thr_kinase_AS"/>
</dbReference>
<dbReference type="GO" id="GO:0004521">
    <property type="term" value="F:RNA endonuclease activity"/>
    <property type="evidence" value="ECO:0007669"/>
    <property type="project" value="InterPro"/>
</dbReference>
<evidence type="ECO:0000259" key="21">
    <source>
        <dbReference type="PROSITE" id="PS50011"/>
    </source>
</evidence>
<keyword evidence="9" id="KW-0547">Nucleotide-binding</keyword>
<dbReference type="GO" id="GO:0070059">
    <property type="term" value="P:intrinsic apoptotic signaling pathway in response to endoplasmic reticulum stress"/>
    <property type="evidence" value="ECO:0007669"/>
    <property type="project" value="TreeGrafter"/>
</dbReference>
<evidence type="ECO:0000256" key="17">
    <source>
        <dbReference type="ARBA" id="ARBA00048659"/>
    </source>
</evidence>
<feature type="region of interest" description="Disordered" evidence="19">
    <location>
        <begin position="476"/>
        <end position="590"/>
    </location>
</feature>
<dbReference type="Pfam" id="PF06479">
    <property type="entry name" value="Ribonuc_2-5A"/>
    <property type="match status" value="1"/>
</dbReference>
<feature type="signal peptide" evidence="20">
    <location>
        <begin position="1"/>
        <end position="21"/>
    </location>
</feature>
<evidence type="ECO:0000256" key="11">
    <source>
        <dbReference type="ARBA" id="ARBA00022801"/>
    </source>
</evidence>
<dbReference type="InterPro" id="IPR010513">
    <property type="entry name" value="KEN_dom"/>
</dbReference>
<dbReference type="InterPro" id="IPR038357">
    <property type="entry name" value="KEN_sf"/>
</dbReference>
<evidence type="ECO:0000256" key="5">
    <source>
        <dbReference type="ARBA" id="ARBA00022679"/>
    </source>
</evidence>
<dbReference type="InterPro" id="IPR045133">
    <property type="entry name" value="IRE1/2-like"/>
</dbReference>
<evidence type="ECO:0000256" key="2">
    <source>
        <dbReference type="ARBA" id="ARBA00004167"/>
    </source>
</evidence>
<dbReference type="PANTHER" id="PTHR13954:SF6">
    <property type="entry name" value="NON-SPECIFIC SERINE_THREONINE PROTEIN KINASE"/>
    <property type="match status" value="1"/>
</dbReference>
<dbReference type="PROSITE" id="PS50011">
    <property type="entry name" value="PROTEIN_KINASE_DOM"/>
    <property type="match status" value="1"/>
</dbReference>
<keyword evidence="11" id="KW-0378">Hydrolase</keyword>
<dbReference type="AlphaFoldDB" id="A0AAF0EQE3"/>
<evidence type="ECO:0000256" key="18">
    <source>
        <dbReference type="ARBA" id="ARBA00048977"/>
    </source>
</evidence>
<dbReference type="GO" id="GO:0006397">
    <property type="term" value="P:mRNA processing"/>
    <property type="evidence" value="ECO:0007669"/>
    <property type="project" value="InterPro"/>
</dbReference>
<keyword evidence="10 23" id="KW-0418">Kinase</keyword>
<evidence type="ECO:0000259" key="22">
    <source>
        <dbReference type="PROSITE" id="PS51392"/>
    </source>
</evidence>
<reference evidence="23" key="1">
    <citation type="submission" date="2023-03" db="EMBL/GenBank/DDBJ databases">
        <title>Mating type loci evolution in Malassezia.</title>
        <authorList>
            <person name="Coelho M.A."/>
        </authorList>
    </citation>
    <scope>NUCLEOTIDE SEQUENCE</scope>
    <source>
        <strain evidence="23">CBS 11721</strain>
    </source>
</reference>
<keyword evidence="12" id="KW-0067">ATP-binding</keyword>
<evidence type="ECO:0000256" key="19">
    <source>
        <dbReference type="SAM" id="MobiDB-lite"/>
    </source>
</evidence>
<keyword evidence="14" id="KW-1133">Transmembrane helix</keyword>
<evidence type="ECO:0000256" key="13">
    <source>
        <dbReference type="ARBA" id="ARBA00022842"/>
    </source>
</evidence>
<dbReference type="Gene3D" id="1.10.510.10">
    <property type="entry name" value="Transferase(Phosphotransferase) domain 1"/>
    <property type="match status" value="1"/>
</dbReference>
<evidence type="ECO:0000256" key="15">
    <source>
        <dbReference type="ARBA" id="ARBA00023136"/>
    </source>
</evidence>
<dbReference type="Gene3D" id="3.30.200.20">
    <property type="entry name" value="Phosphorylase Kinase, domain 1"/>
    <property type="match status" value="1"/>
</dbReference>
<evidence type="ECO:0000256" key="8">
    <source>
        <dbReference type="ARBA" id="ARBA00022729"/>
    </source>
</evidence>
<evidence type="ECO:0000256" key="10">
    <source>
        <dbReference type="ARBA" id="ARBA00022777"/>
    </source>
</evidence>
<accession>A0AAF0EQE3</accession>
<dbReference type="GO" id="GO:0036498">
    <property type="term" value="P:IRE1-mediated unfolded protein response"/>
    <property type="evidence" value="ECO:0007669"/>
    <property type="project" value="TreeGrafter"/>
</dbReference>
<keyword evidence="16" id="KW-0325">Glycoprotein</keyword>
<comment type="subcellular location">
    <subcellularLocation>
        <location evidence="2">Membrane</location>
        <topology evidence="2">Single-pass membrane protein</topology>
    </subcellularLocation>
</comment>
<keyword evidence="13" id="KW-0460">Magnesium</keyword>
<evidence type="ECO:0000256" key="12">
    <source>
        <dbReference type="ARBA" id="ARBA00022840"/>
    </source>
</evidence>
<keyword evidence="5 23" id="KW-0808">Transferase</keyword>
<feature type="compositionally biased region" description="Basic residues" evidence="19">
    <location>
        <begin position="550"/>
        <end position="559"/>
    </location>
</feature>
<dbReference type="GO" id="GO:0016787">
    <property type="term" value="F:hydrolase activity"/>
    <property type="evidence" value="ECO:0007669"/>
    <property type="project" value="UniProtKB-KW"/>
</dbReference>
<evidence type="ECO:0000256" key="6">
    <source>
        <dbReference type="ARBA" id="ARBA00022692"/>
    </source>
</evidence>
<proteinExistence type="predicted"/>
<keyword evidence="15" id="KW-0472">Membrane</keyword>
<keyword evidence="4 23" id="KW-0723">Serine/threonine-protein kinase</keyword>
<evidence type="ECO:0000256" key="3">
    <source>
        <dbReference type="ARBA" id="ARBA00012513"/>
    </source>
</evidence>
<evidence type="ECO:0000313" key="24">
    <source>
        <dbReference type="Proteomes" id="UP001219933"/>
    </source>
</evidence>
<dbReference type="FunFam" id="3.30.200.20:FF:000077">
    <property type="entry name" value="Putative Serine/threonine-protein kinase/endoribonuclease IRE1"/>
    <property type="match status" value="1"/>
</dbReference>
<dbReference type="Pfam" id="PF00069">
    <property type="entry name" value="Pkinase"/>
    <property type="match status" value="1"/>
</dbReference>
<evidence type="ECO:0000256" key="14">
    <source>
        <dbReference type="ARBA" id="ARBA00022989"/>
    </source>
</evidence>
<dbReference type="Proteomes" id="UP001219933">
    <property type="component" value="Chromosome 1"/>
</dbReference>
<dbReference type="Gene3D" id="1.20.1440.180">
    <property type="entry name" value="KEN domain"/>
    <property type="match status" value="1"/>
</dbReference>
<feature type="chain" id="PRO_5042265540" description="non-specific serine/threonine protein kinase" evidence="20">
    <location>
        <begin position="22"/>
        <end position="998"/>
    </location>
</feature>
<dbReference type="InterPro" id="IPR000719">
    <property type="entry name" value="Prot_kinase_dom"/>
</dbReference>
<feature type="compositionally biased region" description="Basic and acidic residues" evidence="19">
    <location>
        <begin position="516"/>
        <end position="526"/>
    </location>
</feature>
<evidence type="ECO:0000256" key="9">
    <source>
        <dbReference type="ARBA" id="ARBA00022741"/>
    </source>
</evidence>
<dbReference type="SUPFAM" id="SSF56112">
    <property type="entry name" value="Protein kinase-like (PK-like)"/>
    <property type="match status" value="1"/>
</dbReference>
<evidence type="ECO:0000256" key="20">
    <source>
        <dbReference type="SAM" id="SignalP"/>
    </source>
</evidence>
<dbReference type="FunFam" id="1.10.510.10:FF:000572">
    <property type="entry name" value="Serine/threonine-protein kinase/endoribonuclease IRE1"/>
    <property type="match status" value="1"/>
</dbReference>
<evidence type="ECO:0000256" key="16">
    <source>
        <dbReference type="ARBA" id="ARBA00023180"/>
    </source>
</evidence>
<dbReference type="GO" id="GO:1990604">
    <property type="term" value="C:IRE1-TRAF2-ASK1 complex"/>
    <property type="evidence" value="ECO:0007669"/>
    <property type="project" value="TreeGrafter"/>
</dbReference>
<feature type="domain" description="KEN" evidence="22">
    <location>
        <begin position="864"/>
        <end position="997"/>
    </location>
</feature>
<keyword evidence="6" id="KW-0812">Transmembrane</keyword>
<keyword evidence="24" id="KW-1185">Reference proteome</keyword>
<comment type="cofactor">
    <cofactor evidence="1">
        <name>Mg(2+)</name>
        <dbReference type="ChEBI" id="CHEBI:18420"/>
    </cofactor>
</comment>
<dbReference type="PROSITE" id="PS00108">
    <property type="entry name" value="PROTEIN_KINASE_ST"/>
    <property type="match status" value="1"/>
</dbReference>
<gene>
    <name evidence="23" type="primary">IRE1</name>
    <name evidence="23" type="ORF">MCUN1_000132</name>
</gene>
<feature type="compositionally biased region" description="Low complexity" evidence="19">
    <location>
        <begin position="498"/>
        <end position="515"/>
    </location>
</feature>
<name>A0AAF0EQE3_9BASI</name>
<dbReference type="GO" id="GO:0004674">
    <property type="term" value="F:protein serine/threonine kinase activity"/>
    <property type="evidence" value="ECO:0007669"/>
    <property type="project" value="UniProtKB-KW"/>
</dbReference>
<dbReference type="SMART" id="SM00580">
    <property type="entry name" value="PUG"/>
    <property type="match status" value="1"/>
</dbReference>
<dbReference type="CDD" id="cd10422">
    <property type="entry name" value="RNase_Ire1"/>
    <property type="match status" value="1"/>
</dbReference>
<comment type="catalytic activity">
    <reaction evidence="18">
        <text>L-seryl-[protein] + ATP = O-phospho-L-seryl-[protein] + ADP + H(+)</text>
        <dbReference type="Rhea" id="RHEA:17989"/>
        <dbReference type="Rhea" id="RHEA-COMP:9863"/>
        <dbReference type="Rhea" id="RHEA-COMP:11604"/>
        <dbReference type="ChEBI" id="CHEBI:15378"/>
        <dbReference type="ChEBI" id="CHEBI:29999"/>
        <dbReference type="ChEBI" id="CHEBI:30616"/>
        <dbReference type="ChEBI" id="CHEBI:83421"/>
        <dbReference type="ChEBI" id="CHEBI:456216"/>
        <dbReference type="EC" id="2.7.11.1"/>
    </reaction>
    <physiologicalReaction direction="left-to-right" evidence="18">
        <dbReference type="Rhea" id="RHEA:17990"/>
    </physiologicalReaction>
</comment>
<sequence length="998" mass="110314">MRCLRLWHAWWGVLGACCVCAYNIPYESQAVSPVASVEHADLELGNIALVATIDGALHGLDRSTGQQVWAIGDDQMSRPLVHSTYGQRKRSFDEVVNDARNTGDTETLKALRGAGIYIVEPSTGGDLYMLRIREGDARPRLEKLPFTLPQLVDLSPFSFSSDDARIYVAHKHTRLVELNVFTGKIGAVFDSADATSHVLSSTPPLHAVESPWVFVGRTDYTLTVHLRNVPDAAQTVSYSVYVPNTADADIAALWHNEQQAADSRALLPAPDKLAVTCFDLSKWKGTSIPPVAWQHTFDTTPVAVFDTVFVPESSNTHLLRPVIVPHEPVRLGDVFSHTTRPSTYLGIAAGGSLFALGASKYPLVELSALAGTREALPALPSGPLAGIVGGYDVHLPRGTGGIPLLEGARPQSLLPPPPPQPFTMDARLIAQIIGFIFFVLVILRGYVVIQRDRSPIVLSTETLSFDERPSIFSEEAKGASTAVKVPQNERRKVSGPSAQPEPKATEQQPAEPAAQEGKEPDAQPAKDDEEDGDGDGDDALSPQESDNTPRRRRRRRGKRAGAAVLARQSREEEESTPEVAETRTDSGPVGLELSNDVLGYGSSGTVVFRGKFQGRAVAVKRLLRDFVEMASKEVSLLESADNHPNVIRYFYQELTPNFLFIALEQCPASLADLIERPLEHAELSAKLEPRNALQQIAAGLRHLHSLSIVHRDIKPQNILVAPSSDDKLRMLLSDFGLSKRIDGIAQNSFSQTVNQPGGTAGWRAPEVLRGDTLDVSQGRLTRAVDIFSLGCVAFYLFTHGGHPFGTQYEREMNIMKDKYDLSRLAEIGEDVFEAQALVGSMIQAQPQARPSAVQVTLHPFFWNAAKRLAFLQDVSDRFETLEKEPPAPPLVLLERDAKDIVGADWRQRFDKAFLDDLGRFRKYDGASVRDLLRVIRNKRHHFQDMAPQLKRQLSPMPEGFMHYFSQRFPRLFLHVHAVIEQLHVMRSEPLFRTYFADE</sequence>
<feature type="domain" description="Protein kinase" evidence="21">
    <location>
        <begin position="592"/>
        <end position="861"/>
    </location>
</feature>
<dbReference type="PANTHER" id="PTHR13954">
    <property type="entry name" value="IRE1-RELATED"/>
    <property type="match status" value="1"/>
</dbReference>
<dbReference type="SMART" id="SM00220">
    <property type="entry name" value="S_TKc"/>
    <property type="match status" value="1"/>
</dbReference>